<feature type="chain" id="PRO_5002047593" description="Secreted protein" evidence="2">
    <location>
        <begin position="18"/>
        <end position="66"/>
    </location>
</feature>
<keyword evidence="1" id="KW-0812">Transmembrane</keyword>
<accession>A0A0A9FZE0</accession>
<feature type="signal peptide" evidence="2">
    <location>
        <begin position="1"/>
        <end position="17"/>
    </location>
</feature>
<evidence type="ECO:0000256" key="1">
    <source>
        <dbReference type="SAM" id="Phobius"/>
    </source>
</evidence>
<keyword evidence="1" id="KW-0472">Membrane</keyword>
<keyword evidence="1" id="KW-1133">Transmembrane helix</keyword>
<keyword evidence="2" id="KW-0732">Signal</keyword>
<reference evidence="3" key="2">
    <citation type="journal article" date="2015" name="Data Brief">
        <title>Shoot transcriptome of the giant reed, Arundo donax.</title>
        <authorList>
            <person name="Barrero R.A."/>
            <person name="Guerrero F.D."/>
            <person name="Moolhuijzen P."/>
            <person name="Goolsby J.A."/>
            <person name="Tidwell J."/>
            <person name="Bellgard S.E."/>
            <person name="Bellgard M.I."/>
        </authorList>
    </citation>
    <scope>NUCLEOTIDE SEQUENCE</scope>
    <source>
        <tissue evidence="3">Shoot tissue taken approximately 20 cm above the soil surface</tissue>
    </source>
</reference>
<name>A0A0A9FZE0_ARUDO</name>
<evidence type="ECO:0008006" key="4">
    <source>
        <dbReference type="Google" id="ProtNLM"/>
    </source>
</evidence>
<proteinExistence type="predicted"/>
<evidence type="ECO:0000313" key="3">
    <source>
        <dbReference type="EMBL" id="JAE13753.1"/>
    </source>
</evidence>
<reference evidence="3" key="1">
    <citation type="submission" date="2014-09" db="EMBL/GenBank/DDBJ databases">
        <authorList>
            <person name="Magalhaes I.L.F."/>
            <person name="Oliveira U."/>
            <person name="Santos F.R."/>
            <person name="Vidigal T.H.D.A."/>
            <person name="Brescovit A.D."/>
            <person name="Santos A.J."/>
        </authorList>
    </citation>
    <scope>NUCLEOTIDE SEQUENCE</scope>
    <source>
        <tissue evidence="3">Shoot tissue taken approximately 20 cm above the soil surface</tissue>
    </source>
</reference>
<dbReference type="AlphaFoldDB" id="A0A0A9FZE0"/>
<sequence length="66" mass="7535">MCHRTMGIVAFCAFIHADLMVLMPNKGLMAKKPHSLCPQWHHNSFIELDDVFTVPHVWDGRTAMSI</sequence>
<protein>
    <recommendedName>
        <fullName evidence="4">Secreted protein</fullName>
    </recommendedName>
</protein>
<evidence type="ECO:0000256" key="2">
    <source>
        <dbReference type="SAM" id="SignalP"/>
    </source>
</evidence>
<feature type="transmembrane region" description="Helical" evidence="1">
    <location>
        <begin position="6"/>
        <end position="23"/>
    </location>
</feature>
<dbReference type="EMBL" id="GBRH01184143">
    <property type="protein sequence ID" value="JAE13753.1"/>
    <property type="molecule type" value="Transcribed_RNA"/>
</dbReference>
<organism evidence="3">
    <name type="scientific">Arundo donax</name>
    <name type="common">Giant reed</name>
    <name type="synonym">Donax arundinaceus</name>
    <dbReference type="NCBI Taxonomy" id="35708"/>
    <lineage>
        <taxon>Eukaryota</taxon>
        <taxon>Viridiplantae</taxon>
        <taxon>Streptophyta</taxon>
        <taxon>Embryophyta</taxon>
        <taxon>Tracheophyta</taxon>
        <taxon>Spermatophyta</taxon>
        <taxon>Magnoliopsida</taxon>
        <taxon>Liliopsida</taxon>
        <taxon>Poales</taxon>
        <taxon>Poaceae</taxon>
        <taxon>PACMAD clade</taxon>
        <taxon>Arundinoideae</taxon>
        <taxon>Arundineae</taxon>
        <taxon>Arundo</taxon>
    </lineage>
</organism>